<dbReference type="Gene3D" id="3.40.50.300">
    <property type="entry name" value="P-loop containing nucleotide triphosphate hydrolases"/>
    <property type="match status" value="1"/>
</dbReference>
<dbReference type="Pfam" id="PF09037">
    <property type="entry name" value="Sulphotransf"/>
    <property type="match status" value="1"/>
</dbReference>
<comment type="similarity">
    <text evidence="1">Belongs to the Stf0 sulfotransferase family.</text>
</comment>
<dbReference type="PIRSF" id="PIRSF021497">
    <property type="entry name" value="Sulphotransferase_Stf0"/>
    <property type="match status" value="1"/>
</dbReference>
<keyword evidence="1" id="KW-0808">Transferase</keyword>
<dbReference type="InterPro" id="IPR015124">
    <property type="entry name" value="Stf0"/>
</dbReference>
<dbReference type="SUPFAM" id="SSF52540">
    <property type="entry name" value="P-loop containing nucleoside triphosphate hydrolases"/>
    <property type="match status" value="1"/>
</dbReference>
<evidence type="ECO:0000313" key="5">
    <source>
        <dbReference type="Proteomes" id="UP001291653"/>
    </source>
</evidence>
<feature type="domain" description="Sulphotransferase Stf0" evidence="3">
    <location>
        <begin position="23"/>
        <end position="245"/>
    </location>
</feature>
<comment type="function">
    <text evidence="1">Catalyzes the sulfuryl group transfer from 3'-phosphoadenosine-5'-phosphosulfate (PAPS) to trehalose, leading to trehalose-2-sulfate (T2S).</text>
</comment>
<reference evidence="4 5" key="1">
    <citation type="submission" date="2022-10" db="EMBL/GenBank/DDBJ databases">
        <title>Draft genome sequence of Streptomyces sp. YSPA8.</title>
        <authorList>
            <person name="Moriuchi R."/>
            <person name="Dohra H."/>
            <person name="Yamamura H."/>
            <person name="Kodani S."/>
        </authorList>
    </citation>
    <scope>NUCLEOTIDE SEQUENCE [LARGE SCALE GENOMIC DNA]</scope>
    <source>
        <strain evidence="4 5">YSPA8</strain>
    </source>
</reference>
<keyword evidence="1" id="KW-0119">Carbohydrate metabolism</keyword>
<name>A0ABQ5NXF0_9ACTN</name>
<dbReference type="Proteomes" id="UP001291653">
    <property type="component" value="Unassembled WGS sequence"/>
</dbReference>
<evidence type="ECO:0000313" key="4">
    <source>
        <dbReference type="EMBL" id="GLF94912.1"/>
    </source>
</evidence>
<dbReference type="InterPro" id="IPR027417">
    <property type="entry name" value="P-loop_NTPase"/>
</dbReference>
<gene>
    <name evidence="4" type="ORF">SYYSPA8_11465</name>
</gene>
<comment type="caution">
    <text evidence="4">The sequence shown here is derived from an EMBL/GenBank/DDBJ whole genome shotgun (WGS) entry which is preliminary data.</text>
</comment>
<organism evidence="4 5">
    <name type="scientific">Streptomyces yaizuensis</name>
    <dbReference type="NCBI Taxonomy" id="2989713"/>
    <lineage>
        <taxon>Bacteria</taxon>
        <taxon>Bacillati</taxon>
        <taxon>Actinomycetota</taxon>
        <taxon>Actinomycetes</taxon>
        <taxon>Kitasatosporales</taxon>
        <taxon>Streptomycetaceae</taxon>
        <taxon>Streptomyces</taxon>
    </lineage>
</organism>
<proteinExistence type="inferred from homology"/>
<evidence type="ECO:0000256" key="1">
    <source>
        <dbReference type="PIRNR" id="PIRNR021497"/>
    </source>
</evidence>
<evidence type="ECO:0000256" key="2">
    <source>
        <dbReference type="SAM" id="MobiDB-lite"/>
    </source>
</evidence>
<comment type="catalytic activity">
    <reaction evidence="1">
        <text>alpha,alpha-trehalose + 3'-phosphoadenylyl sulfate = 2-O-sulfo-alpha,alpha-trehalose + adenosine 3',5'-bisphosphate + H(+)</text>
        <dbReference type="Rhea" id="RHEA:41608"/>
        <dbReference type="ChEBI" id="CHEBI:15378"/>
        <dbReference type="ChEBI" id="CHEBI:16551"/>
        <dbReference type="ChEBI" id="CHEBI:58339"/>
        <dbReference type="ChEBI" id="CHEBI:58343"/>
        <dbReference type="ChEBI" id="CHEBI:60091"/>
        <dbReference type="EC" id="2.8.2.37"/>
    </reaction>
</comment>
<evidence type="ECO:0000259" key="3">
    <source>
        <dbReference type="Pfam" id="PF09037"/>
    </source>
</evidence>
<keyword evidence="5" id="KW-1185">Reference proteome</keyword>
<feature type="region of interest" description="Disordered" evidence="2">
    <location>
        <begin position="249"/>
        <end position="274"/>
    </location>
</feature>
<comment type="pathway">
    <text evidence="1">Glycolipid metabolism.</text>
</comment>
<dbReference type="InterPro" id="IPR024628">
    <property type="entry name" value="Sulfotransferase_Stf0_dom"/>
</dbReference>
<sequence length="274" mass="30992">MRYRTNGPEFDFPPFPGPPPVRYVLASTPRCGSNLLARALWHTGVAGFPEDYLADTYVLDYFERWGFTAENADELPASHIRALMKVRTSPNGVFGIKIHAGHLADLETDPHTLLSSPLYVRVERADRLRQAISYTIAEQTGVWIVDGTHLPASRARSEPRYDYEEIGRRLRMLDGDAETWDAYAERYGITPHVVVYEDLVAHYEESVRACLAFLGVDAPQHIPPPGISRQADGTTEEWVERFHRDAGRDVGRDVGRDAGRDVGRDAGFRFPRRR</sequence>
<feature type="compositionally biased region" description="Basic and acidic residues" evidence="2">
    <location>
        <begin position="249"/>
        <end position="267"/>
    </location>
</feature>
<protein>
    <recommendedName>
        <fullName evidence="1">Trehalose 2-sulfotransferase</fullName>
    </recommendedName>
</protein>
<dbReference type="EMBL" id="BSBI01000004">
    <property type="protein sequence ID" value="GLF94912.1"/>
    <property type="molecule type" value="Genomic_DNA"/>
</dbReference>
<accession>A0ABQ5NXF0</accession>